<evidence type="ECO:0000313" key="4">
    <source>
        <dbReference type="EMBL" id="OTA85119.1"/>
    </source>
</evidence>
<dbReference type="InterPro" id="IPR013154">
    <property type="entry name" value="ADH-like_N"/>
</dbReference>
<dbReference type="Pfam" id="PF08240">
    <property type="entry name" value="ADH_N"/>
    <property type="match status" value="1"/>
</dbReference>
<keyword evidence="2" id="KW-0456">Lyase</keyword>
<reference evidence="6" key="2">
    <citation type="submission" date="2015-10" db="EMBL/GenBank/DDBJ databases">
        <authorList>
            <person name="Crossman L.C."/>
        </authorList>
    </citation>
    <scope>NUCLEOTIDE SEQUENCE [LARGE SCALE GENOMIC DNA]</scope>
    <source>
        <strain evidence="6">20-2</strain>
    </source>
</reference>
<dbReference type="PANTHER" id="PTHR43482">
    <property type="entry name" value="PROTEIN AST1-RELATED"/>
    <property type="match status" value="1"/>
</dbReference>
<dbReference type="EMBL" id="MIMV01000191">
    <property type="protein sequence ID" value="OTA85119.1"/>
    <property type="molecule type" value="Genomic_DNA"/>
</dbReference>
<evidence type="ECO:0000313" key="6">
    <source>
        <dbReference type="Proteomes" id="UP000235484"/>
    </source>
</evidence>
<name>A0A0U5JRK8_LIMRT</name>
<feature type="domain" description="Enoyl reductase (ER)" evidence="1">
    <location>
        <begin position="12"/>
        <end position="150"/>
    </location>
</feature>
<dbReference type="SMART" id="SM00829">
    <property type="entry name" value="PKS_ER"/>
    <property type="match status" value="1"/>
</dbReference>
<accession>A0A0U5JRK8</accession>
<dbReference type="InterPro" id="IPR020843">
    <property type="entry name" value="ER"/>
</dbReference>
<dbReference type="EMBL" id="LN887451">
    <property type="protein sequence ID" value="CUR39501.1"/>
    <property type="molecule type" value="Genomic_DNA"/>
</dbReference>
<evidence type="ECO:0000259" key="1">
    <source>
        <dbReference type="SMART" id="SM00829"/>
    </source>
</evidence>
<dbReference type="InterPro" id="IPR011032">
    <property type="entry name" value="GroES-like_sf"/>
</dbReference>
<dbReference type="GO" id="GO:0016829">
    <property type="term" value="F:lyase activity"/>
    <property type="evidence" value="ECO:0007669"/>
    <property type="project" value="UniProtKB-KW"/>
</dbReference>
<dbReference type="PANTHER" id="PTHR43482:SF1">
    <property type="entry name" value="PROTEIN AST1-RELATED"/>
    <property type="match status" value="1"/>
</dbReference>
<dbReference type="Proteomes" id="UP000194219">
    <property type="component" value="Unassembled WGS sequence"/>
</dbReference>
<dbReference type="Proteomes" id="UP000235484">
    <property type="component" value="Unassembled WGS sequence"/>
</dbReference>
<dbReference type="SUPFAM" id="SSF50129">
    <property type="entry name" value="GroES-like"/>
    <property type="match status" value="1"/>
</dbReference>
<evidence type="ECO:0000313" key="2">
    <source>
        <dbReference type="EMBL" id="CUR39501.1"/>
    </source>
</evidence>
<dbReference type="GO" id="GO:0016491">
    <property type="term" value="F:oxidoreductase activity"/>
    <property type="evidence" value="ECO:0007669"/>
    <property type="project" value="InterPro"/>
</dbReference>
<dbReference type="AlphaFoldDB" id="A0A0U5JRK8"/>
<dbReference type="EMBL" id="LN887541">
    <property type="protein sequence ID" value="CUR40384.1"/>
    <property type="molecule type" value="Genomic_DNA"/>
</dbReference>
<sequence length="160" mass="17375">MKALVVEKAADRSLQDLNFAEVPVPTPAKREVLIKVHAAGLNPVDYKIVEGGVSAWQYPHILGLDVAGEIVGVGQGVTNWHVGDRVSGHGDLTQNGCFAEYVTAPTYELAKIPDSVSYEVAASALCGALTAYEAIERKANLYRVGSCWCGWCWEYRYPTC</sequence>
<reference evidence="4 5" key="3">
    <citation type="submission" date="2016-09" db="EMBL/GenBank/DDBJ databases">
        <title>Lactobacillus reuteri KLR3006, genome sequencing and assembly.</title>
        <authorList>
            <person name="Lee J.-Y."/>
            <person name="Kim E.B."/>
            <person name="Choi Y.-J."/>
        </authorList>
    </citation>
    <scope>NUCLEOTIDE SEQUENCE [LARGE SCALE GENOMIC DNA]</scope>
    <source>
        <strain evidence="4 5">KLR3006</strain>
    </source>
</reference>
<organism evidence="2">
    <name type="scientific">Limosilactobacillus reuteri</name>
    <name type="common">Lactobacillus reuteri</name>
    <dbReference type="NCBI Taxonomy" id="1598"/>
    <lineage>
        <taxon>Bacteria</taxon>
        <taxon>Bacillati</taxon>
        <taxon>Bacillota</taxon>
        <taxon>Bacilli</taxon>
        <taxon>Lactobacillales</taxon>
        <taxon>Lactobacillaceae</taxon>
        <taxon>Limosilactobacillus</taxon>
    </lineage>
</organism>
<evidence type="ECO:0000313" key="5">
    <source>
        <dbReference type="Proteomes" id="UP000194219"/>
    </source>
</evidence>
<reference evidence="2" key="1">
    <citation type="submission" date="2015-10" db="EMBL/GenBank/DDBJ databases">
        <authorList>
            <person name="Gilbert D.G."/>
        </authorList>
    </citation>
    <scope>NUCLEOTIDE SEQUENCE</scope>
    <source>
        <strain evidence="3">20-2</strain>
        <strain evidence="2">3c6</strain>
    </source>
</reference>
<dbReference type="InterPro" id="IPR052585">
    <property type="entry name" value="Lipid_raft_assoc_Zn_ADH"/>
</dbReference>
<proteinExistence type="predicted"/>
<gene>
    <name evidence="4" type="ORF">BHL83_00795</name>
    <name evidence="3" type="ORF">LRLP16767_LR202_00442</name>
    <name evidence="2" type="ORF">LRLP16767_LR3C6_01468</name>
</gene>
<protein>
    <submittedName>
        <fullName evidence="2">Bifunctional protein: zinc-containing alcohol dehydrogenase quinone oxidoreductase ( NADPH:quinone reductase) Similar to arginate lyase</fullName>
    </submittedName>
</protein>
<dbReference type="Gene3D" id="3.90.180.10">
    <property type="entry name" value="Medium-chain alcohol dehydrogenases, catalytic domain"/>
    <property type="match status" value="1"/>
</dbReference>
<evidence type="ECO:0000313" key="3">
    <source>
        <dbReference type="EMBL" id="CUR40384.1"/>
    </source>
</evidence>